<evidence type="ECO:0000259" key="1">
    <source>
        <dbReference type="Pfam" id="PF24906"/>
    </source>
</evidence>
<dbReference type="PANTHER" id="PTHR31827:SF1">
    <property type="entry name" value="EMB|CAB89363.1"/>
    <property type="match status" value="1"/>
</dbReference>
<comment type="caution">
    <text evidence="2">The sequence shown here is derived from an EMBL/GenBank/DDBJ whole genome shotgun (WGS) entry which is preliminary data.</text>
</comment>
<reference evidence="2" key="2">
    <citation type="journal article" date="2023" name="Microbiol Resour">
        <title>Decontamination and Annotation of the Draft Genome Sequence of the Oomycete Lagenidium giganteum ARSEF 373.</title>
        <authorList>
            <person name="Morgan W.R."/>
            <person name="Tartar A."/>
        </authorList>
    </citation>
    <scope>NUCLEOTIDE SEQUENCE</scope>
    <source>
        <strain evidence="2">ARSEF 373</strain>
    </source>
</reference>
<name>A0AAV2YFW9_9STRA</name>
<sequence length="150" mass="16519">MFSQRLQQHSCQQAPLSWARWRSSLWSAGCNKCAQSRSSFCWAHGGGKRCELVGCMRSRKSKRFCVDHLLLEDESSISISDTKASADTRRGQTRNDGALGIRVPPLSSRSTLLPSLKVALQRVRSEGNISAVHDVAFPYHTALAFPCAGP</sequence>
<dbReference type="Proteomes" id="UP001146120">
    <property type="component" value="Unassembled WGS sequence"/>
</dbReference>
<feature type="domain" description="WRKY19-like zinc finger" evidence="1">
    <location>
        <begin position="28"/>
        <end position="46"/>
    </location>
</feature>
<evidence type="ECO:0000313" key="3">
    <source>
        <dbReference type="Proteomes" id="UP001146120"/>
    </source>
</evidence>
<evidence type="ECO:0000313" key="2">
    <source>
        <dbReference type="EMBL" id="DAZ92965.1"/>
    </source>
</evidence>
<dbReference type="InterPro" id="IPR056866">
    <property type="entry name" value="Znf_WRKY19"/>
</dbReference>
<dbReference type="Pfam" id="PF24906">
    <property type="entry name" value="Zf_WRKY19"/>
    <property type="match status" value="1"/>
</dbReference>
<dbReference type="EMBL" id="DAKRPA010000360">
    <property type="protein sequence ID" value="DAZ92965.1"/>
    <property type="molecule type" value="Genomic_DNA"/>
</dbReference>
<organism evidence="2 3">
    <name type="scientific">Lagenidium giganteum</name>
    <dbReference type="NCBI Taxonomy" id="4803"/>
    <lineage>
        <taxon>Eukaryota</taxon>
        <taxon>Sar</taxon>
        <taxon>Stramenopiles</taxon>
        <taxon>Oomycota</taxon>
        <taxon>Peronosporomycetes</taxon>
        <taxon>Pythiales</taxon>
        <taxon>Pythiaceae</taxon>
    </lineage>
</organism>
<reference evidence="2" key="1">
    <citation type="submission" date="2022-11" db="EMBL/GenBank/DDBJ databases">
        <authorList>
            <person name="Morgan W.R."/>
            <person name="Tartar A."/>
        </authorList>
    </citation>
    <scope>NUCLEOTIDE SEQUENCE</scope>
    <source>
        <strain evidence="2">ARSEF 373</strain>
    </source>
</reference>
<dbReference type="PANTHER" id="PTHR31827">
    <property type="entry name" value="EMB|CAB89363.1"/>
    <property type="match status" value="1"/>
</dbReference>
<dbReference type="AlphaFoldDB" id="A0AAV2YFW9"/>
<keyword evidence="3" id="KW-1185">Reference proteome</keyword>
<gene>
    <name evidence="2" type="ORF">N0F65_006286</name>
</gene>
<protein>
    <recommendedName>
        <fullName evidence="1">WRKY19-like zinc finger domain-containing protein</fullName>
    </recommendedName>
</protein>
<proteinExistence type="predicted"/>
<accession>A0AAV2YFW9</accession>